<keyword evidence="1" id="KW-0547">Nucleotide-binding</keyword>
<protein>
    <submittedName>
        <fullName evidence="1">ABC transporter ATP-binding protein</fullName>
    </submittedName>
</protein>
<name>A0ACB5UR03_9FIRM</name>
<evidence type="ECO:0000313" key="1">
    <source>
        <dbReference type="EMBL" id="GMQ64908.1"/>
    </source>
</evidence>
<keyword evidence="2" id="KW-1185">Reference proteome</keyword>
<proteinExistence type="predicted"/>
<reference evidence="1" key="1">
    <citation type="submission" date="2023-09" db="EMBL/GenBank/DDBJ databases">
        <title>Vallitalea sediminicola and Vallitalea maricola sp. nov., anaerobic bacteria isolated from marine sediment.</title>
        <authorList>
            <person name="Hirano S."/>
            <person name="Maeda A."/>
            <person name="Terahara T."/>
            <person name="Mori K."/>
            <person name="Hamada M."/>
            <person name="Matsumoto R."/>
            <person name="Kobayashi T."/>
        </authorList>
    </citation>
    <scope>NUCLEOTIDE SEQUENCE</scope>
    <source>
        <strain evidence="1">AN17-2</strain>
    </source>
</reference>
<gene>
    <name evidence="1" type="ORF">AN2V17_41480</name>
</gene>
<comment type="caution">
    <text evidence="1">The sequence shown here is derived from an EMBL/GenBank/DDBJ whole genome shotgun (WGS) entry which is preliminary data.</text>
</comment>
<dbReference type="Proteomes" id="UP001374599">
    <property type="component" value="Unassembled WGS sequence"/>
</dbReference>
<organism evidence="1 2">
    <name type="scientific">Vallitalea maricola</name>
    <dbReference type="NCBI Taxonomy" id="3074433"/>
    <lineage>
        <taxon>Bacteria</taxon>
        <taxon>Bacillati</taxon>
        <taxon>Bacillota</taxon>
        <taxon>Clostridia</taxon>
        <taxon>Lachnospirales</taxon>
        <taxon>Vallitaleaceae</taxon>
        <taxon>Vallitalea</taxon>
    </lineage>
</organism>
<keyword evidence="1" id="KW-0067">ATP-binding</keyword>
<accession>A0ACB5UR03</accession>
<sequence>MKDKIYIKKLLHNLKQYRFNIILIIICLLASTLLNLVLPLFNKRMIDYGFMKNDLKVILTFCSLILLFSLLMFTLDFIRERIRINISAKTKFKLHKDALEHLLKINVDYFNKKNCNEIFNNLNTDINNMLLIVNSATFFIISQFFSVLGGLIGLFIISKELTLMVIIFIPIKLIILKYLSNKRYKLTKDYINYNSNYSHWFDDNLHAFKEIRLFGLQPYKLHEVEVKQKTILDTDVKINLLDIIRNFFDKSIAQLLIFLIYIIGAILMLDLKLSFGSIFAFINYSVYVIAPISSILGIGYILSGILPSTKRYYALFEERAEYDIDNTCIQKTNACREIKFKNIYFSYDKKPVLTNINFTIGRKEKVALVGLNGSGKTTILNLLQRFYEPDSGEILLDEINIKSLDLHKYRDLFSMVSQETYLFDTTIEKNIKLYSKPEALHYRQVVKDSQLSDKSINLCDEYFVGRNGTKLSGGQRQKISLARALIRNKPILILDEATSQVDNYSEDRINALLKTRLKDNMVLLVTHRTDILKNVDKIIVIDEGRICAIGNHNTLRETSHIYNEVISSRRYG</sequence>
<evidence type="ECO:0000313" key="2">
    <source>
        <dbReference type="Proteomes" id="UP001374599"/>
    </source>
</evidence>
<dbReference type="EMBL" id="BTPU01000086">
    <property type="protein sequence ID" value="GMQ64908.1"/>
    <property type="molecule type" value="Genomic_DNA"/>
</dbReference>